<name>A0A5M3TDA4_LIMPL</name>
<evidence type="ECO:0000313" key="1">
    <source>
        <dbReference type="EMBL" id="GCE96405.1"/>
    </source>
</evidence>
<dbReference type="GeneID" id="301685211"/>
<evidence type="ECO:0000313" key="2">
    <source>
        <dbReference type="Proteomes" id="UP000326169"/>
    </source>
</evidence>
<organism evidence="1 2">
    <name type="scientific">Limnospira platensis NIES-46</name>
    <dbReference type="NCBI Taxonomy" id="1236695"/>
    <lineage>
        <taxon>Bacteria</taxon>
        <taxon>Bacillati</taxon>
        <taxon>Cyanobacteriota</taxon>
        <taxon>Cyanophyceae</taxon>
        <taxon>Oscillatoriophycideae</taxon>
        <taxon>Oscillatoriales</taxon>
        <taxon>Sirenicapillariaceae</taxon>
        <taxon>Limnospira</taxon>
    </lineage>
</organism>
<reference evidence="1 2" key="1">
    <citation type="journal article" date="2019" name="J Genomics">
        <title>The Draft Genome of a Hydrogen-producing Cyanobacterium, Arthrospira platensis NIES-46.</title>
        <authorList>
            <person name="Suzuki S."/>
            <person name="Yamaguchi H."/>
            <person name="Kawachi M."/>
        </authorList>
    </citation>
    <scope>NUCLEOTIDE SEQUENCE [LARGE SCALE GENOMIC DNA]</scope>
    <source>
        <strain evidence="1 2">NIES-46</strain>
    </source>
</reference>
<dbReference type="RefSeq" id="WP_014276870.1">
    <property type="nucleotide sequence ID" value="NZ_BIMW01000190.1"/>
</dbReference>
<keyword evidence="2" id="KW-1185">Reference proteome</keyword>
<dbReference type="EMBL" id="BIMW01000190">
    <property type="protein sequence ID" value="GCE96405.1"/>
    <property type="molecule type" value="Genomic_DNA"/>
</dbReference>
<protein>
    <submittedName>
        <fullName evidence="1">Uncharacterized protein</fullName>
    </submittedName>
</protein>
<sequence>MINRDKDFCFCTLALGEKYRRLVKQLAQDIQQYSPGTSLVVYTDLPEDLRDQNNILAFPHQSQGVLYCFHDRRFVIEKALSLFRVAIHIDADTTIIEEVPEIDWQPGITSGEGKFQNIIGHLDAKEKYLGEKIPKEREAFQKIASKLGISLENTFWIQEALYIVARDEGREKEFIKQWGRIGRYLELRQIHRGDGNAIGLAAAQVGWTVNTHGFQDLIKVRRHLDASKDPTEKLPNSKLKTMGDELKFKLKYHSRLNWARIKALKDWEFYYG</sequence>
<comment type="caution">
    <text evidence="1">The sequence shown here is derived from an EMBL/GenBank/DDBJ whole genome shotgun (WGS) entry which is preliminary data.</text>
</comment>
<proteinExistence type="predicted"/>
<dbReference type="Proteomes" id="UP000326169">
    <property type="component" value="Unassembled WGS sequence"/>
</dbReference>
<gene>
    <name evidence="1" type="ORF">NIES46_44770</name>
</gene>
<accession>A0A5M3TDA4</accession>